<name>A0A222VUK8_9PSEU</name>
<proteinExistence type="predicted"/>
<accession>A0A222VUK8</accession>
<gene>
    <name evidence="3" type="ORF">SAMN05421630_107309</name>
</gene>
<dbReference type="InterPro" id="IPR029063">
    <property type="entry name" value="SAM-dependent_MTases_sf"/>
</dbReference>
<dbReference type="Gene3D" id="3.40.50.150">
    <property type="entry name" value="Vaccinia Virus protein VP39"/>
    <property type="match status" value="1"/>
</dbReference>
<dbReference type="GO" id="GO:0008168">
    <property type="term" value="F:methyltransferase activity"/>
    <property type="evidence" value="ECO:0007669"/>
    <property type="project" value="UniProtKB-KW"/>
</dbReference>
<dbReference type="CDD" id="cd02440">
    <property type="entry name" value="AdoMet_MTases"/>
    <property type="match status" value="1"/>
</dbReference>
<dbReference type="PANTHER" id="PTHR43861:SF1">
    <property type="entry name" value="TRANS-ACONITATE 2-METHYLTRANSFERASE"/>
    <property type="match status" value="1"/>
</dbReference>
<dbReference type="SUPFAM" id="SSF53335">
    <property type="entry name" value="S-adenosyl-L-methionine-dependent methyltransferases"/>
    <property type="match status" value="1"/>
</dbReference>
<protein>
    <submittedName>
        <fullName evidence="3">Methyltransferase domain-containing protein</fullName>
    </submittedName>
</protein>
<reference evidence="3 4" key="1">
    <citation type="submission" date="2016-10" db="EMBL/GenBank/DDBJ databases">
        <authorList>
            <person name="de Groot N.N."/>
        </authorList>
    </citation>
    <scope>NUCLEOTIDE SEQUENCE [LARGE SCALE GENOMIC DNA]</scope>
    <source>
        <strain evidence="3 4">CGMCC 4.5506</strain>
    </source>
</reference>
<dbReference type="STRING" id="530584.SAMN05421630_107309"/>
<keyword evidence="1 3" id="KW-0489">Methyltransferase</keyword>
<dbReference type="Pfam" id="PF13649">
    <property type="entry name" value="Methyltransf_25"/>
    <property type="match status" value="1"/>
</dbReference>
<dbReference type="EMBL" id="FMZE01000007">
    <property type="protein sequence ID" value="SDD32836.1"/>
    <property type="molecule type" value="Genomic_DNA"/>
</dbReference>
<dbReference type="InterPro" id="IPR041698">
    <property type="entry name" value="Methyltransf_25"/>
</dbReference>
<evidence type="ECO:0000256" key="2">
    <source>
        <dbReference type="ARBA" id="ARBA00022679"/>
    </source>
</evidence>
<dbReference type="KEGG" id="pmad:BAY61_24280"/>
<dbReference type="OrthoDB" id="9811589at2"/>
<organism evidence="3 4">
    <name type="scientific">Prauserella marina</name>
    <dbReference type="NCBI Taxonomy" id="530584"/>
    <lineage>
        <taxon>Bacteria</taxon>
        <taxon>Bacillati</taxon>
        <taxon>Actinomycetota</taxon>
        <taxon>Actinomycetes</taxon>
        <taxon>Pseudonocardiales</taxon>
        <taxon>Pseudonocardiaceae</taxon>
        <taxon>Prauserella</taxon>
    </lineage>
</organism>
<dbReference type="Gene3D" id="2.20.130.10">
    <property type="entry name" value="CAC2371-like domains"/>
    <property type="match status" value="1"/>
</dbReference>
<evidence type="ECO:0000256" key="1">
    <source>
        <dbReference type="ARBA" id="ARBA00022603"/>
    </source>
</evidence>
<dbReference type="Proteomes" id="UP000199494">
    <property type="component" value="Unassembled WGS sequence"/>
</dbReference>
<dbReference type="RefSeq" id="WP_091807240.1">
    <property type="nucleotide sequence ID" value="NZ_CP016353.1"/>
</dbReference>
<dbReference type="GO" id="GO:0032259">
    <property type="term" value="P:methylation"/>
    <property type="evidence" value="ECO:0007669"/>
    <property type="project" value="UniProtKB-KW"/>
</dbReference>
<keyword evidence="2 3" id="KW-0808">Transferase</keyword>
<sequence>MVDHQFADERLAALYDEFHPWDPRGDFGFYLPMVMSAEAVLDVGCGTGMLLHRAREAGHKGRLCGLDPGEGMLRRARVRSDVEWIDGDLSSTAFRGEFDLVVMSGHAFQVFVTDEQLRSSLSAIRDALTGEGRFAFETRNPAARAWEGWTPENASEVIGADGAVVRMSHQVERPVIDDIVRFTTTYSSPGWDADEHSHSSLRFLDVPSLSGFLSEAGLAVEHQYGDWDGRPVTETGIEIITVAKRV</sequence>
<keyword evidence="4" id="KW-1185">Reference proteome</keyword>
<dbReference type="AlphaFoldDB" id="A0A222VUK8"/>
<evidence type="ECO:0000313" key="3">
    <source>
        <dbReference type="EMBL" id="SDD32836.1"/>
    </source>
</evidence>
<evidence type="ECO:0000313" key="4">
    <source>
        <dbReference type="Proteomes" id="UP000199494"/>
    </source>
</evidence>
<dbReference type="PANTHER" id="PTHR43861">
    <property type="entry name" value="TRANS-ACONITATE 2-METHYLTRANSFERASE-RELATED"/>
    <property type="match status" value="1"/>
</dbReference>